<evidence type="ECO:0000259" key="1">
    <source>
        <dbReference type="Pfam" id="PF18165"/>
    </source>
</evidence>
<reference evidence="2" key="1">
    <citation type="journal article" date="2014" name="Front. Microbiol.">
        <title>High frequency of phylogenetically diverse reductive dehalogenase-homologous genes in deep subseafloor sedimentary metagenomes.</title>
        <authorList>
            <person name="Kawai M."/>
            <person name="Futagami T."/>
            <person name="Toyoda A."/>
            <person name="Takaki Y."/>
            <person name="Nishi S."/>
            <person name="Hori S."/>
            <person name="Arai W."/>
            <person name="Tsubouchi T."/>
            <person name="Morono Y."/>
            <person name="Uchiyama I."/>
            <person name="Ito T."/>
            <person name="Fujiyama A."/>
            <person name="Inagaki F."/>
            <person name="Takami H."/>
        </authorList>
    </citation>
    <scope>NUCLEOTIDE SEQUENCE</scope>
    <source>
        <strain evidence="2">Expedition CK06-06</strain>
    </source>
</reference>
<dbReference type="InterPro" id="IPR040556">
    <property type="entry name" value="pP_pnuc_1"/>
</dbReference>
<protein>
    <recommendedName>
        <fullName evidence="1">Predicted pPIWI-associating nuclease domain-containing protein</fullName>
    </recommendedName>
</protein>
<gene>
    <name evidence="2" type="ORF">S06H3_14604</name>
</gene>
<accession>X1KBW9</accession>
<evidence type="ECO:0000313" key="2">
    <source>
        <dbReference type="EMBL" id="GAI04118.1"/>
    </source>
</evidence>
<feature type="domain" description="Predicted pPIWI-associating nuclease" evidence="1">
    <location>
        <begin position="143"/>
        <end position="228"/>
    </location>
</feature>
<proteinExistence type="predicted"/>
<dbReference type="AlphaFoldDB" id="X1KBW9"/>
<comment type="caution">
    <text evidence="2">The sequence shown here is derived from an EMBL/GenBank/DDBJ whole genome shotgun (WGS) entry which is preliminary data.</text>
</comment>
<name>X1KBW9_9ZZZZ</name>
<dbReference type="Pfam" id="PF18165">
    <property type="entry name" value="pP_pnuc_1"/>
    <property type="match status" value="1"/>
</dbReference>
<sequence length="277" mass="31742">MTDPLEKFSNNLHEFIKNINKSKAVQVRSKALREQGIALVQLYFRKVKPQIVTHIRNEAVLAELDAEMQHLLILTQRRTKKDIYKKILKSIISHIQKVSVLRELKISQALTEQSANQRISFSHLERGILNTLKQLIPTAALSYEQALVDLNNSDRISFRGTANELRETLRETLDHLAPDTAIQRQNGFTLEKGQTKPTMKQKVRFILKARGLSKTASKVPELSVDMVEERIASLTRSIYDRSSLSSHISSIRTEVLQLKNTQIKRSLYIILLRILTP</sequence>
<organism evidence="2">
    <name type="scientific">marine sediment metagenome</name>
    <dbReference type="NCBI Taxonomy" id="412755"/>
    <lineage>
        <taxon>unclassified sequences</taxon>
        <taxon>metagenomes</taxon>
        <taxon>ecological metagenomes</taxon>
    </lineage>
</organism>
<dbReference type="EMBL" id="BARV01007147">
    <property type="protein sequence ID" value="GAI04118.1"/>
    <property type="molecule type" value="Genomic_DNA"/>
</dbReference>